<dbReference type="SMART" id="SM00829">
    <property type="entry name" value="PKS_ER"/>
    <property type="match status" value="1"/>
</dbReference>
<dbReference type="InterPro" id="IPR036291">
    <property type="entry name" value="NAD(P)-bd_dom_sf"/>
</dbReference>
<dbReference type="SMART" id="SM00825">
    <property type="entry name" value="PKS_KS"/>
    <property type="match status" value="1"/>
</dbReference>
<evidence type="ECO:0000256" key="4">
    <source>
        <dbReference type="ARBA" id="ARBA00023268"/>
    </source>
</evidence>
<dbReference type="GO" id="GO:0016491">
    <property type="term" value="F:oxidoreductase activity"/>
    <property type="evidence" value="ECO:0007669"/>
    <property type="project" value="InterPro"/>
</dbReference>
<dbReference type="GO" id="GO:0030639">
    <property type="term" value="P:polyketide biosynthetic process"/>
    <property type="evidence" value="ECO:0007669"/>
    <property type="project" value="UniProtKB-ARBA"/>
</dbReference>
<dbReference type="InterPro" id="IPR056501">
    <property type="entry name" value="NAD-bd_HRPKS_sdrA"/>
</dbReference>
<dbReference type="SUPFAM" id="SSF55048">
    <property type="entry name" value="Probable ACP-binding domain of malonyl-CoA ACP transacylase"/>
    <property type="match status" value="1"/>
</dbReference>
<dbReference type="PROSITE" id="PS52004">
    <property type="entry name" value="KS3_2"/>
    <property type="match status" value="1"/>
</dbReference>
<dbReference type="InterPro" id="IPR016039">
    <property type="entry name" value="Thiolase-like"/>
</dbReference>
<dbReference type="OrthoDB" id="329835at2759"/>
<dbReference type="Pfam" id="PF16197">
    <property type="entry name" value="KAsynt_C_assoc"/>
    <property type="match status" value="1"/>
</dbReference>
<dbReference type="InterPro" id="IPR042104">
    <property type="entry name" value="PKS_dehydratase_sf"/>
</dbReference>
<feature type="active site" description="Proton acceptor; for dehydratase activity" evidence="5">
    <location>
        <position position="788"/>
    </location>
</feature>
<dbReference type="Gene3D" id="1.10.1200.10">
    <property type="entry name" value="ACP-like"/>
    <property type="match status" value="1"/>
</dbReference>
<dbReference type="SUPFAM" id="SSF53901">
    <property type="entry name" value="Thiolase-like"/>
    <property type="match status" value="1"/>
</dbReference>
<dbReference type="InterPro" id="IPR057326">
    <property type="entry name" value="KR_dom"/>
</dbReference>
<dbReference type="InterPro" id="IPR049552">
    <property type="entry name" value="PKS_DH_N"/>
</dbReference>
<dbReference type="Pfam" id="PF23114">
    <property type="entry name" value="NAD-bd_HRPKS_sdrA"/>
    <property type="match status" value="1"/>
</dbReference>
<dbReference type="SUPFAM" id="SSF51735">
    <property type="entry name" value="NAD(P)-binding Rossmann-fold domains"/>
    <property type="match status" value="2"/>
</dbReference>
<dbReference type="InterPro" id="IPR016036">
    <property type="entry name" value="Malonyl_transacylase_ACP-bd"/>
</dbReference>
<dbReference type="InterPro" id="IPR002364">
    <property type="entry name" value="Quin_OxRdtase/zeta-crystal_CS"/>
</dbReference>
<dbReference type="Pfam" id="PF21089">
    <property type="entry name" value="PKS_DH_N"/>
    <property type="match status" value="1"/>
</dbReference>
<evidence type="ECO:0000256" key="7">
    <source>
        <dbReference type="SAM" id="MobiDB-lite"/>
    </source>
</evidence>
<dbReference type="PROSITE" id="PS52019">
    <property type="entry name" value="PKS_MFAS_DH"/>
    <property type="match status" value="1"/>
</dbReference>
<dbReference type="CDD" id="cd05195">
    <property type="entry name" value="enoyl_red"/>
    <property type="match status" value="1"/>
</dbReference>
<accession>A0A6A6XF32</accession>
<feature type="compositionally biased region" description="Basic and acidic residues" evidence="7">
    <location>
        <begin position="1927"/>
        <end position="1941"/>
    </location>
</feature>
<dbReference type="PROSITE" id="PS00012">
    <property type="entry name" value="PHOSPHOPANTETHEINE"/>
    <property type="match status" value="1"/>
</dbReference>
<dbReference type="Gene3D" id="3.40.366.10">
    <property type="entry name" value="Malonyl-Coenzyme A Acyl Carrier Protein, domain 2"/>
    <property type="match status" value="1"/>
</dbReference>
<dbReference type="SMART" id="SM00827">
    <property type="entry name" value="PKS_AT"/>
    <property type="match status" value="1"/>
</dbReference>
<keyword evidence="6" id="KW-0175">Coiled coil</keyword>
<dbReference type="SUPFAM" id="SSF47336">
    <property type="entry name" value="ACP-like"/>
    <property type="match status" value="1"/>
</dbReference>
<dbReference type="PANTHER" id="PTHR43775:SF29">
    <property type="entry name" value="ASPERFURANONE POLYKETIDE SYNTHASE AFOG-RELATED"/>
    <property type="match status" value="1"/>
</dbReference>
<dbReference type="InterPro" id="IPR020807">
    <property type="entry name" value="PKS_DH"/>
</dbReference>
<evidence type="ECO:0000313" key="12">
    <source>
        <dbReference type="Proteomes" id="UP000799757"/>
    </source>
</evidence>
<dbReference type="InterPro" id="IPR020841">
    <property type="entry name" value="PKS_Beta-ketoAc_synthase_dom"/>
</dbReference>
<dbReference type="Gene3D" id="3.40.47.10">
    <property type="match status" value="1"/>
</dbReference>
<evidence type="ECO:0000259" key="8">
    <source>
        <dbReference type="PROSITE" id="PS50075"/>
    </source>
</evidence>
<dbReference type="InterPro" id="IPR001227">
    <property type="entry name" value="Ac_transferase_dom_sf"/>
</dbReference>
<evidence type="ECO:0000256" key="6">
    <source>
        <dbReference type="SAM" id="Coils"/>
    </source>
</evidence>
<dbReference type="Pfam" id="PF23297">
    <property type="entry name" value="ACP_SdgA_C"/>
    <property type="match status" value="1"/>
</dbReference>
<keyword evidence="3" id="KW-0808">Transferase</keyword>
<dbReference type="GO" id="GO:0008270">
    <property type="term" value="F:zinc ion binding"/>
    <property type="evidence" value="ECO:0007669"/>
    <property type="project" value="InterPro"/>
</dbReference>
<feature type="region of interest" description="N-terminal hotdog fold" evidence="5">
    <location>
        <begin position="756"/>
        <end position="889"/>
    </location>
</feature>
<dbReference type="InterPro" id="IPR050091">
    <property type="entry name" value="PKS_NRPS_Biosynth_Enz"/>
</dbReference>
<evidence type="ECO:0000313" key="11">
    <source>
        <dbReference type="EMBL" id="KAF2794878.1"/>
    </source>
</evidence>
<dbReference type="InterPro" id="IPR032821">
    <property type="entry name" value="PKS_assoc"/>
</dbReference>
<dbReference type="SMART" id="SM00822">
    <property type="entry name" value="PKS_KR"/>
    <property type="match status" value="1"/>
</dbReference>
<name>A0A6A6XF32_9PLEO</name>
<evidence type="ECO:0000256" key="3">
    <source>
        <dbReference type="ARBA" id="ARBA00022679"/>
    </source>
</evidence>
<dbReference type="GO" id="GO:0006633">
    <property type="term" value="P:fatty acid biosynthetic process"/>
    <property type="evidence" value="ECO:0007669"/>
    <property type="project" value="TreeGrafter"/>
</dbReference>
<dbReference type="SMART" id="SM00823">
    <property type="entry name" value="PKS_PP"/>
    <property type="match status" value="1"/>
</dbReference>
<evidence type="ECO:0000259" key="10">
    <source>
        <dbReference type="PROSITE" id="PS52019"/>
    </source>
</evidence>
<dbReference type="SUPFAM" id="SSF50129">
    <property type="entry name" value="GroES-like"/>
    <property type="match status" value="1"/>
</dbReference>
<dbReference type="InterPro" id="IPR016035">
    <property type="entry name" value="Acyl_Trfase/lysoPLipase"/>
</dbReference>
<feature type="active site" description="Proton donor; for dehydratase activity" evidence="5">
    <location>
        <position position="981"/>
    </location>
</feature>
<dbReference type="Pfam" id="PF08659">
    <property type="entry name" value="KR"/>
    <property type="match status" value="1"/>
</dbReference>
<feature type="region of interest" description="C-terminal hotdog fold" evidence="5">
    <location>
        <begin position="918"/>
        <end position="1071"/>
    </location>
</feature>
<gene>
    <name evidence="11" type="ORF">K505DRAFT_303241</name>
</gene>
<keyword evidence="12" id="KW-1185">Reference proteome</keyword>
<dbReference type="Pfam" id="PF00698">
    <property type="entry name" value="Acyl_transf_1"/>
    <property type="match status" value="1"/>
</dbReference>
<feature type="domain" description="Ketosynthase family 3 (KS3)" evidence="9">
    <location>
        <begin position="1"/>
        <end position="232"/>
    </location>
</feature>
<sequence>MSIVAGSNIILSPDNMHSLTNLNMLSPDGQCYSFDHRGNGYSRGEGFSVLVLKRASDAIRDNDTIRGIIRSTGCNQDGNTPSITLPSSCLQLALIREVYHKAGLSMKPTRFFEAHGTATSVGDPTEATALGSAFRHVRTEEDPLWIGAVKSNIGHLEGASGIAGVIKAMLVLEKGIIPPNTNFERINPSIDAEFLKIKFPEQPIPWPCDGLRRASVNSFGNAGTNAHVVLDDVFHFLNERGLSGHHCTVQTPPDSALREHKPIINMKTFAERPRVILLSAHDEAGIQRQAKEYAKRFANMSAFQSLDYLDNLAYTLCLRRSPLSWKSFALVASVDELRKLDTIISPAKRSLTGPGLAFVFTGQGAQWAGMGRELVAFPTFQSSLKRSEESLLAMGCSWKLREELAKASGAKLRSPKMSQPLCTALQIALVDLLSYFNIHPTAVVGHSSGEIAAAYSAGAISTESAMKLAYFRGALSERLVTCSDKKGSMISIGLSEDGVLPYIEQVFTQFLSGDLTVACINSPQNVTVSGDDLHVDMLESLLRDENIFARKLEVEVAYHSPQMSAIAEDYRKAIQGIEGKTVAKKGVNMFSSVTGQRVTSADLLSLDYWVSNMVLPVNFVGAINALLSSSTQQIRKKLDLSHRDLFRADMLVEVGPHSTLQGPINDILLSSDKRPLPEYSAVLKRKLSAFQSFLNTAGRIQCIGYPVDMAHVNELTKDFNYTTLPDLPEYVFNHSHKYWDEPRMSVINRTGNQGKLDLLGKPVMDCNNLDPCWRNHLRLSEMPWMEDHVINDTIVYPAAGMLVMVIEAANQLSQTCPGLLGFEIKDVSFLKWLNVSRDTTGTEIRLSMRIQSASSKPLISWSEFRLSAHENDSWTECCRGFVRATYKRNGNAFDKKREEEKELKQFQAEFASIAASCHMPLDCSLFYSALTDSGLGLGPTFHHVVEGNFDNKQRVTGSIKLYEWPGDQYPQSHVIHPTTLDGVFHMAMAAYTKGGKVPTSTMVPTFLRSLVVSKSGLSFPESSRIQECAWVKAADLRIVDFGGFALSSSKDALLLHFDDLRMTKLADYKDDSAYYDDQVSQPGYHVEYRSLNDRFMLANAEEILGNGVVATNGSCGTGKLAVLVCDASSKVQNTVAGLLKTYLQSRNITCTKTISLKDAATIDIVDDSIFIVLLEIDQPFLYKLTRETFDMLHAFLLAVKDVLWLNFAGGTLAGNPEFAIVHGLSRSLCNERPDLTMTTVAFHAKNELSQWQLDSLAQLILGRHVERDPAMINAEYLEMAGAWHVARVALAPHASEQIRLRSSIEHDSITRIKDTPSLALTVGRPGLLDTLHFVEDSSVIQPIGIDEVEIQTKAIGMNFKDCLVALGQLPHATMGQECAGVVTRAGADSGFNPGDRIVMATTEAFKTFSKGTSWGAFKIPDTMSFTTAVTIPTQFGTAGEVIHRLARLQPGETILIHSAAGGTGQALIQLSKAAGASAIFATVSSQEKMKLLTETYKIPEDHLFFSRDCAFSKGILRATKGRGVDVVVNSLVGDALVASWECIAPYGRFIEIGRKDILSNNSLPMFSFRNNASFHAFDGSLWLGARPEYAHRDLEELVAKFADHELHPPQPLRIYDVSEVEKAFRLMQEGGTAGKMVLELNPESQVRTKLQTRPSFQFSAQATYVIAGGLGGIGRATAFWMASRGAKNLILLSRRGPCNEASRKLLEELQNHNVRVETPVCDITQLPEMQKLFQKLSADMPPIKGVFQMSIVAKDCLFKDLNYDSWKPAVECKTVGSWNLHHVLPHGMDFFVILASASGLAGVRGQANYNAGNVYEDAFARHRVSQGEKTVALDLGAMLEDGILAENPHLLKRVMAYGVLAPVTRQNFFGILDFYCNPAMPLLSPVECQIAIGVGVGGGDSLESFDFGRQPMLRTLPSGIRRQAPAGKEENRYSTSNRDKIADSDSLDQVTDIVGEAIIQKLGKSLADMQDISSIDRHRQLQMYGVDSLLAVELRNWIAKEFKAEIDVFETQGASTLEILSRLVARRSQIKHDRWESSTAETN</sequence>
<dbReference type="Gene3D" id="3.90.180.10">
    <property type="entry name" value="Medium-chain alcohol dehydrogenases, catalytic domain"/>
    <property type="match status" value="1"/>
</dbReference>
<feature type="region of interest" description="Disordered" evidence="7">
    <location>
        <begin position="1921"/>
        <end position="1941"/>
    </location>
</feature>
<dbReference type="InterPro" id="IPR011032">
    <property type="entry name" value="GroES-like_sf"/>
</dbReference>
<dbReference type="GO" id="GO:0004312">
    <property type="term" value="F:fatty acid synthase activity"/>
    <property type="evidence" value="ECO:0007669"/>
    <property type="project" value="TreeGrafter"/>
</dbReference>
<dbReference type="CDD" id="cd05274">
    <property type="entry name" value="KR_FAS_SDR_x"/>
    <property type="match status" value="1"/>
</dbReference>
<dbReference type="PROSITE" id="PS50075">
    <property type="entry name" value="CARRIER"/>
    <property type="match status" value="1"/>
</dbReference>
<dbReference type="InterPro" id="IPR036736">
    <property type="entry name" value="ACP-like_sf"/>
</dbReference>
<dbReference type="GO" id="GO:0031177">
    <property type="term" value="F:phosphopantetheine binding"/>
    <property type="evidence" value="ECO:0007669"/>
    <property type="project" value="InterPro"/>
</dbReference>
<dbReference type="Gene3D" id="3.40.50.720">
    <property type="entry name" value="NAD(P)-binding Rossmann-like Domain"/>
    <property type="match status" value="1"/>
</dbReference>
<dbReference type="InterPro" id="IPR014030">
    <property type="entry name" value="Ketoacyl_synth_N"/>
</dbReference>
<dbReference type="Pfam" id="PF02801">
    <property type="entry name" value="Ketoacyl-synt_C"/>
    <property type="match status" value="1"/>
</dbReference>
<proteinExistence type="predicted"/>
<protein>
    <submittedName>
        <fullName evidence="11">Putative polyketide synthase</fullName>
    </submittedName>
</protein>
<dbReference type="Pfam" id="PF00109">
    <property type="entry name" value="ketoacyl-synt"/>
    <property type="match status" value="1"/>
</dbReference>
<dbReference type="InterPro" id="IPR009081">
    <property type="entry name" value="PP-bd_ACP"/>
</dbReference>
<dbReference type="Pfam" id="PF14765">
    <property type="entry name" value="PS-DH"/>
    <property type="match status" value="1"/>
</dbReference>
<dbReference type="Proteomes" id="UP000799757">
    <property type="component" value="Unassembled WGS sequence"/>
</dbReference>
<feature type="coiled-coil region" evidence="6">
    <location>
        <begin position="889"/>
        <end position="916"/>
    </location>
</feature>
<dbReference type="InterPro" id="IPR049900">
    <property type="entry name" value="PKS_mFAS_DH"/>
</dbReference>
<dbReference type="EMBL" id="MU001877">
    <property type="protein sequence ID" value="KAF2794878.1"/>
    <property type="molecule type" value="Genomic_DNA"/>
</dbReference>
<dbReference type="Gene3D" id="3.10.129.110">
    <property type="entry name" value="Polyketide synthase dehydratase"/>
    <property type="match status" value="1"/>
</dbReference>
<keyword evidence="1" id="KW-0596">Phosphopantetheine</keyword>
<dbReference type="CDD" id="cd00833">
    <property type="entry name" value="PKS"/>
    <property type="match status" value="1"/>
</dbReference>
<dbReference type="InterPro" id="IPR014043">
    <property type="entry name" value="Acyl_transferase_dom"/>
</dbReference>
<dbReference type="InterPro" id="IPR020843">
    <property type="entry name" value="ER"/>
</dbReference>
<dbReference type="Pfam" id="PF13602">
    <property type="entry name" value="ADH_zinc_N_2"/>
    <property type="match status" value="1"/>
</dbReference>
<feature type="domain" description="PKS/mFAS DH" evidence="10">
    <location>
        <begin position="756"/>
        <end position="1071"/>
    </location>
</feature>
<dbReference type="InterPro" id="IPR006162">
    <property type="entry name" value="Ppantetheine_attach_site"/>
</dbReference>
<dbReference type="InterPro" id="IPR013968">
    <property type="entry name" value="PKS_KR"/>
</dbReference>
<organism evidence="11 12">
    <name type="scientific">Melanomma pulvis-pyrius CBS 109.77</name>
    <dbReference type="NCBI Taxonomy" id="1314802"/>
    <lineage>
        <taxon>Eukaryota</taxon>
        <taxon>Fungi</taxon>
        <taxon>Dikarya</taxon>
        <taxon>Ascomycota</taxon>
        <taxon>Pezizomycotina</taxon>
        <taxon>Dothideomycetes</taxon>
        <taxon>Pleosporomycetidae</taxon>
        <taxon>Pleosporales</taxon>
        <taxon>Melanommataceae</taxon>
        <taxon>Melanomma</taxon>
    </lineage>
</organism>
<evidence type="ECO:0000256" key="2">
    <source>
        <dbReference type="ARBA" id="ARBA00022553"/>
    </source>
</evidence>
<keyword evidence="4" id="KW-0511">Multifunctional enzyme</keyword>
<keyword evidence="2" id="KW-0597">Phosphoprotein</keyword>
<dbReference type="Pfam" id="PF08240">
    <property type="entry name" value="ADH_N"/>
    <property type="match status" value="1"/>
</dbReference>
<dbReference type="PROSITE" id="PS01162">
    <property type="entry name" value="QOR_ZETA_CRYSTAL"/>
    <property type="match status" value="1"/>
</dbReference>
<dbReference type="SUPFAM" id="SSF52151">
    <property type="entry name" value="FabD/lysophospholipase-like"/>
    <property type="match status" value="1"/>
</dbReference>
<evidence type="ECO:0000256" key="1">
    <source>
        <dbReference type="ARBA" id="ARBA00022450"/>
    </source>
</evidence>
<reference evidence="11" key="1">
    <citation type="journal article" date="2020" name="Stud. Mycol.">
        <title>101 Dothideomycetes genomes: a test case for predicting lifestyles and emergence of pathogens.</title>
        <authorList>
            <person name="Haridas S."/>
            <person name="Albert R."/>
            <person name="Binder M."/>
            <person name="Bloem J."/>
            <person name="Labutti K."/>
            <person name="Salamov A."/>
            <person name="Andreopoulos B."/>
            <person name="Baker S."/>
            <person name="Barry K."/>
            <person name="Bills G."/>
            <person name="Bluhm B."/>
            <person name="Cannon C."/>
            <person name="Castanera R."/>
            <person name="Culley D."/>
            <person name="Daum C."/>
            <person name="Ezra D."/>
            <person name="Gonzalez J."/>
            <person name="Henrissat B."/>
            <person name="Kuo A."/>
            <person name="Liang C."/>
            <person name="Lipzen A."/>
            <person name="Lutzoni F."/>
            <person name="Magnuson J."/>
            <person name="Mondo S."/>
            <person name="Nolan M."/>
            <person name="Ohm R."/>
            <person name="Pangilinan J."/>
            <person name="Park H.-J."/>
            <person name="Ramirez L."/>
            <person name="Alfaro M."/>
            <person name="Sun H."/>
            <person name="Tritt A."/>
            <person name="Yoshinaga Y."/>
            <person name="Zwiers L.-H."/>
            <person name="Turgeon B."/>
            <person name="Goodwin S."/>
            <person name="Spatafora J."/>
            <person name="Crous P."/>
            <person name="Grigoriev I."/>
        </authorList>
    </citation>
    <scope>NUCLEOTIDE SEQUENCE</scope>
    <source>
        <strain evidence="11">CBS 109.77</strain>
    </source>
</reference>
<dbReference type="PANTHER" id="PTHR43775">
    <property type="entry name" value="FATTY ACID SYNTHASE"/>
    <property type="match status" value="1"/>
</dbReference>
<dbReference type="SMART" id="SM00826">
    <property type="entry name" value="PKS_DH"/>
    <property type="match status" value="1"/>
</dbReference>
<evidence type="ECO:0000259" key="9">
    <source>
        <dbReference type="PROSITE" id="PS52004"/>
    </source>
</evidence>
<dbReference type="InterPro" id="IPR049551">
    <property type="entry name" value="PKS_DH_C"/>
</dbReference>
<dbReference type="InterPro" id="IPR014031">
    <property type="entry name" value="Ketoacyl_synth_C"/>
</dbReference>
<dbReference type="InterPro" id="IPR013154">
    <property type="entry name" value="ADH-like_N"/>
</dbReference>
<feature type="domain" description="Carrier" evidence="8">
    <location>
        <begin position="1953"/>
        <end position="2028"/>
    </location>
</feature>
<evidence type="ECO:0000256" key="5">
    <source>
        <dbReference type="PROSITE-ProRule" id="PRU01363"/>
    </source>
</evidence>
<dbReference type="InterPro" id="IPR020806">
    <property type="entry name" value="PKS_PP-bd"/>
</dbReference>